<dbReference type="GO" id="GO:0055085">
    <property type="term" value="P:transmembrane transport"/>
    <property type="evidence" value="ECO:0007669"/>
    <property type="project" value="InterPro"/>
</dbReference>
<dbReference type="SUPFAM" id="SSF161098">
    <property type="entry name" value="MetI-like"/>
    <property type="match status" value="1"/>
</dbReference>
<keyword evidence="5 7" id="KW-1133">Transmembrane helix</keyword>
<organism evidence="9 10">
    <name type="scientific">Paenibacillus albilobatus</name>
    <dbReference type="NCBI Taxonomy" id="2716884"/>
    <lineage>
        <taxon>Bacteria</taxon>
        <taxon>Bacillati</taxon>
        <taxon>Bacillota</taxon>
        <taxon>Bacilli</taxon>
        <taxon>Bacillales</taxon>
        <taxon>Paenibacillaceae</taxon>
        <taxon>Paenibacillus</taxon>
    </lineage>
</organism>
<proteinExistence type="inferred from homology"/>
<sequence>MSVINVTKAEHAANTGRKAPASPWRMALHRFTRNKLALIGFFILLFMVLLCIIGPLLSPYNLLQYQIKMKNKPPSSEHWLGTDSLGRDVLLRMLLAGRISLLVGLVSTSITVIIGATLGALAGFYRKATDTIIMRIADIFMAMPTIPLLIILGAILSDLKVDPKYRIYFLMLIIGVLGWTGLSRLVRGQILALREMEYMQAVEALGIRDKRKIFRHLLPNTIPIIIVSATLGVAGAILYESALSYLGLGVVPPTPSWGNMISAANDMIVFRKRPWLWIPPGMCILITVVAINLIGDGLRDALDPKTKK</sequence>
<gene>
    <name evidence="9" type="ORF">J2TS6_39450</name>
</gene>
<keyword evidence="4 7" id="KW-0812">Transmembrane</keyword>
<dbReference type="Gene3D" id="1.10.3720.10">
    <property type="entry name" value="MetI-like"/>
    <property type="match status" value="1"/>
</dbReference>
<dbReference type="GO" id="GO:0005886">
    <property type="term" value="C:plasma membrane"/>
    <property type="evidence" value="ECO:0007669"/>
    <property type="project" value="UniProtKB-SubCell"/>
</dbReference>
<keyword evidence="10" id="KW-1185">Reference proteome</keyword>
<dbReference type="InterPro" id="IPR000515">
    <property type="entry name" value="MetI-like"/>
</dbReference>
<evidence type="ECO:0000313" key="10">
    <source>
        <dbReference type="Proteomes" id="UP000679779"/>
    </source>
</evidence>
<feature type="transmembrane region" description="Helical" evidence="7">
    <location>
        <begin position="167"/>
        <end position="186"/>
    </location>
</feature>
<keyword evidence="3" id="KW-1003">Cell membrane</keyword>
<dbReference type="Pfam" id="PF12911">
    <property type="entry name" value="OppC_N"/>
    <property type="match status" value="1"/>
</dbReference>
<accession>A0A919XJC9</accession>
<dbReference type="InterPro" id="IPR035906">
    <property type="entry name" value="MetI-like_sf"/>
</dbReference>
<keyword evidence="6 7" id="KW-0472">Membrane</keyword>
<feature type="transmembrane region" description="Helical" evidence="7">
    <location>
        <begin position="136"/>
        <end position="155"/>
    </location>
</feature>
<evidence type="ECO:0000256" key="4">
    <source>
        <dbReference type="ARBA" id="ARBA00022692"/>
    </source>
</evidence>
<dbReference type="AlphaFoldDB" id="A0A919XJC9"/>
<protein>
    <submittedName>
        <fullName evidence="9">Peptide ABC transporter permease</fullName>
    </submittedName>
</protein>
<evidence type="ECO:0000256" key="5">
    <source>
        <dbReference type="ARBA" id="ARBA00022989"/>
    </source>
</evidence>
<evidence type="ECO:0000256" key="6">
    <source>
        <dbReference type="ARBA" id="ARBA00023136"/>
    </source>
</evidence>
<evidence type="ECO:0000259" key="8">
    <source>
        <dbReference type="PROSITE" id="PS50928"/>
    </source>
</evidence>
<dbReference type="NCBIfam" id="NF045476">
    <property type="entry name" value="Opp4C"/>
    <property type="match status" value="1"/>
</dbReference>
<dbReference type="PROSITE" id="PS50928">
    <property type="entry name" value="ABC_TM1"/>
    <property type="match status" value="1"/>
</dbReference>
<comment type="similarity">
    <text evidence="7">Belongs to the binding-protein-dependent transport system permease family.</text>
</comment>
<dbReference type="EMBL" id="BORQ01000005">
    <property type="protein sequence ID" value="GIO32804.1"/>
    <property type="molecule type" value="Genomic_DNA"/>
</dbReference>
<feature type="transmembrane region" description="Helical" evidence="7">
    <location>
        <begin position="99"/>
        <end position="124"/>
    </location>
</feature>
<evidence type="ECO:0000256" key="3">
    <source>
        <dbReference type="ARBA" id="ARBA00022475"/>
    </source>
</evidence>
<comment type="subcellular location">
    <subcellularLocation>
        <location evidence="1 7">Cell membrane</location>
        <topology evidence="1 7">Multi-pass membrane protein</topology>
    </subcellularLocation>
</comment>
<feature type="transmembrane region" description="Helical" evidence="7">
    <location>
        <begin position="275"/>
        <end position="295"/>
    </location>
</feature>
<feature type="transmembrane region" description="Helical" evidence="7">
    <location>
        <begin position="217"/>
        <end position="239"/>
    </location>
</feature>
<dbReference type="InterPro" id="IPR053523">
    <property type="entry name" value="Oligopeptide_permease_AppC"/>
</dbReference>
<name>A0A919XJC9_9BACL</name>
<dbReference type="CDD" id="cd06261">
    <property type="entry name" value="TM_PBP2"/>
    <property type="match status" value="1"/>
</dbReference>
<feature type="domain" description="ABC transmembrane type-1" evidence="8">
    <location>
        <begin position="97"/>
        <end position="295"/>
    </location>
</feature>
<dbReference type="InterPro" id="IPR025966">
    <property type="entry name" value="OppC_N"/>
</dbReference>
<evidence type="ECO:0000256" key="1">
    <source>
        <dbReference type="ARBA" id="ARBA00004651"/>
    </source>
</evidence>
<dbReference type="Proteomes" id="UP000679779">
    <property type="component" value="Unassembled WGS sequence"/>
</dbReference>
<feature type="transmembrane region" description="Helical" evidence="7">
    <location>
        <begin position="36"/>
        <end position="57"/>
    </location>
</feature>
<keyword evidence="2 7" id="KW-0813">Transport</keyword>
<comment type="caution">
    <text evidence="9">The sequence shown here is derived from an EMBL/GenBank/DDBJ whole genome shotgun (WGS) entry which is preliminary data.</text>
</comment>
<dbReference type="PANTHER" id="PTHR43386:SF1">
    <property type="entry name" value="D,D-DIPEPTIDE TRANSPORT SYSTEM PERMEASE PROTEIN DDPC-RELATED"/>
    <property type="match status" value="1"/>
</dbReference>
<evidence type="ECO:0000256" key="7">
    <source>
        <dbReference type="RuleBase" id="RU363032"/>
    </source>
</evidence>
<evidence type="ECO:0000256" key="2">
    <source>
        <dbReference type="ARBA" id="ARBA00022448"/>
    </source>
</evidence>
<evidence type="ECO:0000313" key="9">
    <source>
        <dbReference type="EMBL" id="GIO32804.1"/>
    </source>
</evidence>
<reference evidence="9" key="1">
    <citation type="submission" date="2021-03" db="EMBL/GenBank/DDBJ databases">
        <title>Antimicrobial resistance genes in bacteria isolated from Japanese honey, and their potential for conferring macrolide and lincosamide resistance in the American foulbrood pathogen Paenibacillus larvae.</title>
        <authorList>
            <person name="Okamoto M."/>
            <person name="Kumagai M."/>
            <person name="Kanamori H."/>
            <person name="Takamatsu D."/>
        </authorList>
    </citation>
    <scope>NUCLEOTIDE SEQUENCE</scope>
    <source>
        <strain evidence="9">J2TS6</strain>
    </source>
</reference>
<dbReference type="InterPro" id="IPR050366">
    <property type="entry name" value="BP-dependent_transpt_permease"/>
</dbReference>
<dbReference type="PANTHER" id="PTHR43386">
    <property type="entry name" value="OLIGOPEPTIDE TRANSPORT SYSTEM PERMEASE PROTEIN APPC"/>
    <property type="match status" value="1"/>
</dbReference>
<dbReference type="Pfam" id="PF00528">
    <property type="entry name" value="BPD_transp_1"/>
    <property type="match status" value="1"/>
</dbReference>